<dbReference type="PANTHER" id="PTHR22710:SF2">
    <property type="entry name" value="X-RAY RADIATION RESISTANCE-ASSOCIATED PROTEIN 1"/>
    <property type="match status" value="1"/>
</dbReference>
<keyword evidence="7" id="KW-1185">Reference proteome</keyword>
<accession>A0AAV6SI07</accession>
<evidence type="ECO:0000256" key="3">
    <source>
        <dbReference type="ARBA" id="ARBA00022614"/>
    </source>
</evidence>
<evidence type="ECO:0000256" key="2">
    <source>
        <dbReference type="ARBA" id="ARBA00022490"/>
    </source>
</evidence>
<keyword evidence="4" id="KW-0677">Repeat</keyword>
<dbReference type="AlphaFoldDB" id="A0AAV6SI07"/>
<evidence type="ECO:0000256" key="4">
    <source>
        <dbReference type="ARBA" id="ARBA00022737"/>
    </source>
</evidence>
<dbReference type="Pfam" id="PF13855">
    <property type="entry name" value="LRR_8"/>
    <property type="match status" value="1"/>
</dbReference>
<feature type="compositionally biased region" description="Basic and acidic residues" evidence="5">
    <location>
        <begin position="47"/>
        <end position="62"/>
    </location>
</feature>
<dbReference type="PROSITE" id="PS51450">
    <property type="entry name" value="LRR"/>
    <property type="match status" value="2"/>
</dbReference>
<dbReference type="GO" id="GO:0005737">
    <property type="term" value="C:cytoplasm"/>
    <property type="evidence" value="ECO:0007669"/>
    <property type="project" value="UniProtKB-SubCell"/>
</dbReference>
<evidence type="ECO:0000256" key="1">
    <source>
        <dbReference type="ARBA" id="ARBA00004496"/>
    </source>
</evidence>
<organism evidence="6 7">
    <name type="scientific">Solea senegalensis</name>
    <name type="common">Senegalese sole</name>
    <dbReference type="NCBI Taxonomy" id="28829"/>
    <lineage>
        <taxon>Eukaryota</taxon>
        <taxon>Metazoa</taxon>
        <taxon>Chordata</taxon>
        <taxon>Craniata</taxon>
        <taxon>Vertebrata</taxon>
        <taxon>Euteleostomi</taxon>
        <taxon>Actinopterygii</taxon>
        <taxon>Neopterygii</taxon>
        <taxon>Teleostei</taxon>
        <taxon>Neoteleostei</taxon>
        <taxon>Acanthomorphata</taxon>
        <taxon>Carangaria</taxon>
        <taxon>Pleuronectiformes</taxon>
        <taxon>Pleuronectoidei</taxon>
        <taxon>Soleidae</taxon>
        <taxon>Solea</taxon>
    </lineage>
</organism>
<reference evidence="6 7" key="1">
    <citation type="journal article" date="2021" name="Sci. Rep.">
        <title>Chromosome anchoring in Senegalese sole (Solea senegalensis) reveals sex-associated markers and genome rearrangements in flatfish.</title>
        <authorList>
            <person name="Guerrero-Cozar I."/>
            <person name="Gomez-Garrido J."/>
            <person name="Berbel C."/>
            <person name="Martinez-Blanch J.F."/>
            <person name="Alioto T."/>
            <person name="Claros M.G."/>
            <person name="Gagnaire P.A."/>
            <person name="Manchado M."/>
        </authorList>
    </citation>
    <scope>NUCLEOTIDE SEQUENCE [LARGE SCALE GENOMIC DNA]</scope>
    <source>
        <strain evidence="6">Sse05_10M</strain>
    </source>
</reference>
<comment type="caution">
    <text evidence="6">The sequence shown here is derived from an EMBL/GenBank/DDBJ whole genome shotgun (WGS) entry which is preliminary data.</text>
</comment>
<evidence type="ECO:0000313" key="7">
    <source>
        <dbReference type="Proteomes" id="UP000693946"/>
    </source>
</evidence>
<evidence type="ECO:0000256" key="5">
    <source>
        <dbReference type="SAM" id="MobiDB-lite"/>
    </source>
</evidence>
<dbReference type="SMART" id="SM00369">
    <property type="entry name" value="LRR_TYP"/>
    <property type="match status" value="5"/>
</dbReference>
<keyword evidence="3" id="KW-0433">Leucine-rich repeat</keyword>
<protein>
    <submittedName>
        <fullName evidence="6">X-ray radiation resistance-associated 1 isoform X1</fullName>
    </submittedName>
</protein>
<dbReference type="InterPro" id="IPR001611">
    <property type="entry name" value="Leu-rich_rpt"/>
</dbReference>
<dbReference type="PANTHER" id="PTHR22710">
    <property type="entry name" value="X-RAY RADIATION RESISTANCE ASSOCIATED PROTEIN 1 XRRA1"/>
    <property type="match status" value="1"/>
</dbReference>
<dbReference type="EMBL" id="JAGKHQ010000005">
    <property type="protein sequence ID" value="KAG7516540.1"/>
    <property type="molecule type" value="Genomic_DNA"/>
</dbReference>
<sequence length="585" mass="66104">MAAASCRFDDGHRCPTKCFPARTLLCRRRKDGDGHCLVSYRKTEEQRDRRVKEHHKEPEKNRTANAPHGNTLDGALLLRLHCVDKPSELCSVNVSEQELNSVKPEDLMVFGNVAFIDASVNLMTLGSFSSFVSLRELNLSLNRICNMTFDASDFPHLEVLDLSYNSLSADDIVSISWLPRLKVLHLTGNRLLCLPPNLASSNSDPTQLSVEEDMSPFRALEVLMLDDNKLSSGVFNSLRNLSRLNHLNLQGNRISQIPYLQPTKSPEQQAAMETPGISDRPEKRVRGWSAWILLQDNLKNHSTGSLPLPKLQSLNLSDNKIAEEEALMAAALFPTLREIDVHSNPLTTRRSGEPPLLTYCLQETLGITIKRKKTKDAGKPPLTVSTDPKWKVEDRIPKVSKKPLLKEECEGKRCRDDTFQDNTQHFFVTQADALAESDDIEEDAAPEEFNCHQMLTEPKLNPDVVEPVGIQTAVRMLEHTLKNLNVYRDSKPTFDNIQMPYREKEKRIKALPPLRPTKQPAERVKELLNHIKESTARREVALSSAMDGSGADAREHKEVLSLLSDMKTKYEVVYRRTVEQADTQH</sequence>
<dbReference type="Proteomes" id="UP000693946">
    <property type="component" value="Linkage Group LG13"/>
</dbReference>
<proteinExistence type="predicted"/>
<keyword evidence="2" id="KW-0963">Cytoplasm</keyword>
<feature type="region of interest" description="Disordered" evidence="5">
    <location>
        <begin position="47"/>
        <end position="69"/>
    </location>
</feature>
<gene>
    <name evidence="6" type="ORF">JOB18_034021</name>
</gene>
<evidence type="ECO:0000313" key="6">
    <source>
        <dbReference type="EMBL" id="KAG7516540.1"/>
    </source>
</evidence>
<dbReference type="GO" id="GO:0005634">
    <property type="term" value="C:nucleus"/>
    <property type="evidence" value="ECO:0007669"/>
    <property type="project" value="TreeGrafter"/>
</dbReference>
<dbReference type="Pfam" id="PF13516">
    <property type="entry name" value="LRR_6"/>
    <property type="match status" value="1"/>
</dbReference>
<name>A0AAV6SI07_SOLSE</name>
<dbReference type="InterPro" id="IPR003591">
    <property type="entry name" value="Leu-rich_rpt_typical-subtyp"/>
</dbReference>
<comment type="subcellular location">
    <subcellularLocation>
        <location evidence="1">Cytoplasm</location>
    </subcellularLocation>
</comment>